<evidence type="ECO:0000259" key="1">
    <source>
        <dbReference type="SMART" id="SM00306"/>
    </source>
</evidence>
<dbReference type="PROSITE" id="PS50818">
    <property type="entry name" value="INTEIN_C_TER"/>
    <property type="match status" value="1"/>
</dbReference>
<comment type="caution">
    <text evidence="2">The sequence shown here is derived from an EMBL/GenBank/DDBJ whole genome shotgun (WGS) entry which is preliminary data.</text>
</comment>
<keyword evidence="3" id="KW-1185">Reference proteome</keyword>
<dbReference type="RefSeq" id="WP_305026117.1">
    <property type="nucleotide sequence ID" value="NZ_JAUQTB010000028.1"/>
</dbReference>
<dbReference type="PANTHER" id="PTHR32305">
    <property type="match status" value="1"/>
</dbReference>
<evidence type="ECO:0000313" key="3">
    <source>
        <dbReference type="Proteomes" id="UP001240171"/>
    </source>
</evidence>
<dbReference type="EMBL" id="JAUQTB010000028">
    <property type="protein sequence ID" value="MDO7908893.1"/>
    <property type="molecule type" value="Genomic_DNA"/>
</dbReference>
<dbReference type="InterPro" id="IPR003587">
    <property type="entry name" value="Hint_dom_N"/>
</dbReference>
<dbReference type="Proteomes" id="UP001240171">
    <property type="component" value="Unassembled WGS sequence"/>
</dbReference>
<dbReference type="Gene3D" id="2.170.16.10">
    <property type="entry name" value="Hedgehog/Intein (Hint) domain"/>
    <property type="match status" value="1"/>
</dbReference>
<dbReference type="InterPro" id="IPR006141">
    <property type="entry name" value="Intein_N"/>
</dbReference>
<proteinExistence type="predicted"/>
<dbReference type="CDD" id="cd00081">
    <property type="entry name" value="Hint"/>
    <property type="match status" value="1"/>
</dbReference>
<sequence>KYNGDGLMSERTETVGGVSTTTRYYYDGENIIAEGTVKDGQVTSKARYVRGAQLIYRQDDSGKAYYFHNGHGDVTALLQADGTMLNTYNYDIWGNPVVSEEKVENLFGYSGEYWDATTGLQYLRTRWYDPDLGRFIQEDTFEGFMNRPSSLNPYVYVENNPVTYVDPTGNWCESADKRYSHPGDCNSDASFWGGHDYKQNGRDIIKNNMKVGTYKYKGNFFNKVGDYFHDFGKLEREDVEHLSSVMSEYGVFAGDEQYGPGLSVRGGFKRSGGKLNGRIGGCNCFVAGTKVQTDEGEKNIEDIQVGDKVLSKDEATGEVAYKEVTATFNHETEEIYQIHVGGQTIESTFNHPFYVEGKGWTFVKDLKVGDLLVQSDGNTLKIESIELEHKQATVYNMTVDEFHTYFVSDLEIWVHNTSCSYKDITVGKSKKNVSTNVTRADFEKSLVEDGWTKSVSKDGKSTIYSKDGASYRIREKSNEGSKTADYWAKGATEATTKIRLGG</sequence>
<dbReference type="Pfam" id="PF07591">
    <property type="entry name" value="PT-HINT"/>
    <property type="match status" value="1"/>
</dbReference>
<feature type="non-terminal residue" evidence="2">
    <location>
        <position position="1"/>
    </location>
</feature>
<dbReference type="Gene3D" id="2.180.10.10">
    <property type="entry name" value="RHS repeat-associated core"/>
    <property type="match status" value="1"/>
</dbReference>
<dbReference type="InterPro" id="IPR036844">
    <property type="entry name" value="Hint_dom_sf"/>
</dbReference>
<evidence type="ECO:0000313" key="2">
    <source>
        <dbReference type="EMBL" id="MDO7908893.1"/>
    </source>
</evidence>
<protein>
    <submittedName>
        <fullName evidence="2">Polymorphic toxin-type HINT domain-containing protein</fullName>
    </submittedName>
</protein>
<accession>A0ABT9CMR6</accession>
<feature type="domain" description="Hint" evidence="1">
    <location>
        <begin position="282"/>
        <end position="376"/>
    </location>
</feature>
<dbReference type="InterPro" id="IPR030934">
    <property type="entry name" value="Intein_C"/>
</dbReference>
<dbReference type="SMART" id="SM00306">
    <property type="entry name" value="HintN"/>
    <property type="match status" value="1"/>
</dbReference>
<dbReference type="NCBIfam" id="TIGR03696">
    <property type="entry name" value="Rhs_assc_core"/>
    <property type="match status" value="1"/>
</dbReference>
<dbReference type="InterPro" id="IPR022385">
    <property type="entry name" value="Rhs_assc_core"/>
</dbReference>
<dbReference type="PANTHER" id="PTHR32305:SF15">
    <property type="entry name" value="PROTEIN RHSA-RELATED"/>
    <property type="match status" value="1"/>
</dbReference>
<reference evidence="2 3" key="1">
    <citation type="submission" date="2023-07" db="EMBL/GenBank/DDBJ databases">
        <title>Paenibacillus sp. JX-17 nov. isolated from soil.</title>
        <authorList>
            <person name="Wan Y."/>
            <person name="Liu B."/>
        </authorList>
    </citation>
    <scope>NUCLEOTIDE SEQUENCE [LARGE SCALE GENOMIC DNA]</scope>
    <source>
        <strain evidence="2 3">JX-17</strain>
    </source>
</reference>
<organism evidence="2 3">
    <name type="scientific">Paenibacillus lacisoli</name>
    <dbReference type="NCBI Taxonomy" id="3064525"/>
    <lineage>
        <taxon>Bacteria</taxon>
        <taxon>Bacillati</taxon>
        <taxon>Bacillota</taxon>
        <taxon>Bacilli</taxon>
        <taxon>Bacillales</taxon>
        <taxon>Paenibacillaceae</taxon>
        <taxon>Paenibacillus</taxon>
    </lineage>
</organism>
<name>A0ABT9CMR6_9BACL</name>
<dbReference type="SUPFAM" id="SSF51294">
    <property type="entry name" value="Hedgehog/intein (Hint) domain"/>
    <property type="match status" value="1"/>
</dbReference>
<dbReference type="InterPro" id="IPR050708">
    <property type="entry name" value="T6SS_VgrG/RHS"/>
</dbReference>
<dbReference type="PROSITE" id="PS50817">
    <property type="entry name" value="INTEIN_N_TER"/>
    <property type="match status" value="1"/>
</dbReference>
<gene>
    <name evidence="2" type="ORF">Q5741_21180</name>
</gene>